<gene>
    <name evidence="12" type="ORF">HRQ91_02185</name>
</gene>
<sequence>MKYSHIFQPGKIGNLILKNRIIMSPIGTRLTDVNGGVTEDMRAFYSERAKGGAAAVIIEATGISYPEAVGKPNHLRLCNDSLMPGHALLAESIHENGSLAISMLWHAGINKGILEGVHPVGPSAILNINTGLTPRELEKADIVRIQEEFAAAALRAKICGYDAIELHGGHGYLISSFVSKLTNHRNDEYGGSFENRIRFTLETVKKIKEKVGDNYPIMIRINGSDFFEGGITLEESIAFSKALEKTGIAAIDVSAGVYGSVDTMIEPISYEEGWKINLAWEIKKCVNIPVLGVGVLRSPEVVENILAEEKADFACLGRELMCEPHWVNKVRAGDKHILKCISCNACFAHTGKNLPIRCSLNPYAGRERLPIIHIAADKAKKIAVVGAGPSGITAALIADMRGHSVTLFEKSDRIGGQLYLAQFPPGKSKITDYIEYLTEELKRSSVKCVFKHEFKPEESSDFDEVIIATGAACRVIDIPGATLGANAILSWDALIKGHDFYDGKRIVILGGGFVGCETALYCKVSGARDVCIVEMLPALGGDVDGITRLKMLKELKDEGVAEFLSNSVCEVRNEKAVLKDGRQIGCDVLVIAVGSKPDTELRNALLAEGKFSYGIGDCSNPGRMLEAVSSGFEAAYSI</sequence>
<dbReference type="PRINTS" id="PR00368">
    <property type="entry name" value="FADPNR"/>
</dbReference>
<dbReference type="CDD" id="cd02803">
    <property type="entry name" value="OYE_like_FMN_family"/>
    <property type="match status" value="1"/>
</dbReference>
<keyword evidence="7" id="KW-0560">Oxidoreductase</keyword>
<evidence type="ECO:0000256" key="9">
    <source>
        <dbReference type="ARBA" id="ARBA00023014"/>
    </source>
</evidence>
<comment type="cofactor">
    <cofactor evidence="1">
        <name>FMN</name>
        <dbReference type="ChEBI" id="CHEBI:58210"/>
    </cofactor>
</comment>
<feature type="domain" description="FAD/NAD(P)-binding" evidence="11">
    <location>
        <begin position="381"/>
        <end position="604"/>
    </location>
</feature>
<keyword evidence="9" id="KW-0411">Iron-sulfur</keyword>
<evidence type="ECO:0000256" key="3">
    <source>
        <dbReference type="ARBA" id="ARBA00011048"/>
    </source>
</evidence>
<keyword evidence="13" id="KW-1185">Reference proteome</keyword>
<dbReference type="SUPFAM" id="SSF51905">
    <property type="entry name" value="FAD/NAD(P)-binding domain"/>
    <property type="match status" value="1"/>
</dbReference>
<dbReference type="AlphaFoldDB" id="A0A975F2V1"/>
<dbReference type="PRINTS" id="PR00469">
    <property type="entry name" value="PNDRDTASEII"/>
</dbReference>
<evidence type="ECO:0000313" key="12">
    <source>
        <dbReference type="EMBL" id="QTQ13356.1"/>
    </source>
</evidence>
<keyword evidence="4" id="KW-0285">Flavoprotein</keyword>
<comment type="similarity">
    <text evidence="3">In the N-terminal section; belongs to the NADH:flavin oxidoreductase/NADH oxidase family.</text>
</comment>
<dbReference type="GO" id="GO:0016491">
    <property type="term" value="F:oxidoreductase activity"/>
    <property type="evidence" value="ECO:0007669"/>
    <property type="project" value="UniProtKB-KW"/>
</dbReference>
<dbReference type="GO" id="GO:0010181">
    <property type="term" value="F:FMN binding"/>
    <property type="evidence" value="ECO:0007669"/>
    <property type="project" value="InterPro"/>
</dbReference>
<organism evidence="12 13">
    <name type="scientific">Treponema parvum</name>
    <dbReference type="NCBI Taxonomy" id="138851"/>
    <lineage>
        <taxon>Bacteria</taxon>
        <taxon>Pseudomonadati</taxon>
        <taxon>Spirochaetota</taxon>
        <taxon>Spirochaetia</taxon>
        <taxon>Spirochaetales</taxon>
        <taxon>Treponemataceae</taxon>
        <taxon>Treponema</taxon>
    </lineage>
</organism>
<dbReference type="InterPro" id="IPR013785">
    <property type="entry name" value="Aldolase_TIM"/>
</dbReference>
<proteinExistence type="inferred from homology"/>
<evidence type="ECO:0000259" key="11">
    <source>
        <dbReference type="Pfam" id="PF07992"/>
    </source>
</evidence>
<dbReference type="PANTHER" id="PTHR42917:SF2">
    <property type="entry name" value="2,4-DIENOYL-COA REDUCTASE [(2E)-ENOYL-COA-PRODUCING]"/>
    <property type="match status" value="1"/>
</dbReference>
<dbReference type="Gene3D" id="3.40.50.720">
    <property type="entry name" value="NAD(P)-binding Rossmann-like Domain"/>
    <property type="match status" value="2"/>
</dbReference>
<evidence type="ECO:0000256" key="4">
    <source>
        <dbReference type="ARBA" id="ARBA00022630"/>
    </source>
</evidence>
<keyword evidence="6" id="KW-0479">Metal-binding</keyword>
<dbReference type="SUPFAM" id="SSF51395">
    <property type="entry name" value="FMN-linked oxidoreductases"/>
    <property type="match status" value="1"/>
</dbReference>
<accession>A0A975F2V1</accession>
<dbReference type="EMBL" id="CP054142">
    <property type="protein sequence ID" value="QTQ13356.1"/>
    <property type="molecule type" value="Genomic_DNA"/>
</dbReference>
<evidence type="ECO:0000256" key="6">
    <source>
        <dbReference type="ARBA" id="ARBA00022723"/>
    </source>
</evidence>
<dbReference type="RefSeq" id="WP_210120052.1">
    <property type="nucleotide sequence ID" value="NZ_CP054142.1"/>
</dbReference>
<dbReference type="Pfam" id="PF00724">
    <property type="entry name" value="Oxidored_FMN"/>
    <property type="match status" value="1"/>
</dbReference>
<dbReference type="InterPro" id="IPR036188">
    <property type="entry name" value="FAD/NAD-bd_sf"/>
</dbReference>
<evidence type="ECO:0000256" key="7">
    <source>
        <dbReference type="ARBA" id="ARBA00023002"/>
    </source>
</evidence>
<dbReference type="GO" id="GO:0051536">
    <property type="term" value="F:iron-sulfur cluster binding"/>
    <property type="evidence" value="ECO:0007669"/>
    <property type="project" value="UniProtKB-KW"/>
</dbReference>
<dbReference type="GO" id="GO:0046872">
    <property type="term" value="F:metal ion binding"/>
    <property type="evidence" value="ECO:0007669"/>
    <property type="project" value="UniProtKB-KW"/>
</dbReference>
<dbReference type="Gene3D" id="3.20.20.70">
    <property type="entry name" value="Aldolase class I"/>
    <property type="match status" value="1"/>
</dbReference>
<evidence type="ECO:0000256" key="8">
    <source>
        <dbReference type="ARBA" id="ARBA00023004"/>
    </source>
</evidence>
<dbReference type="Pfam" id="PF07992">
    <property type="entry name" value="Pyr_redox_2"/>
    <property type="match status" value="1"/>
</dbReference>
<dbReference type="InterPro" id="IPR023753">
    <property type="entry name" value="FAD/NAD-binding_dom"/>
</dbReference>
<dbReference type="InterPro" id="IPR051793">
    <property type="entry name" value="NADH:flavin_oxidoreductase"/>
</dbReference>
<keyword evidence="5" id="KW-0288">FMN</keyword>
<feature type="domain" description="NADH:flavin oxidoreductase/NADH oxidase N-terminal" evidence="10">
    <location>
        <begin position="6"/>
        <end position="333"/>
    </location>
</feature>
<keyword evidence="8" id="KW-0408">Iron</keyword>
<evidence type="ECO:0000256" key="2">
    <source>
        <dbReference type="ARBA" id="ARBA00001966"/>
    </source>
</evidence>
<name>A0A975F2V1_9SPIR</name>
<evidence type="ECO:0000256" key="5">
    <source>
        <dbReference type="ARBA" id="ARBA00022643"/>
    </source>
</evidence>
<protein>
    <submittedName>
        <fullName evidence="12">FAD-dependent oxidoreductase</fullName>
    </submittedName>
</protein>
<reference evidence="12 13" key="1">
    <citation type="journal article" date="2021" name="Microbiol. Resour. Announc.">
        <title>Complete Genome Sequences of Three Human Oral Treponema parvum Isolates.</title>
        <authorList>
            <person name="Zeng H."/>
            <person name="Watt R.M."/>
        </authorList>
    </citation>
    <scope>NUCLEOTIDE SEQUENCE [LARGE SCALE GENOMIC DNA]</scope>
    <source>
        <strain evidence="12 13">ATCC 700770</strain>
    </source>
</reference>
<dbReference type="Proteomes" id="UP000671908">
    <property type="component" value="Chromosome"/>
</dbReference>
<evidence type="ECO:0000313" key="13">
    <source>
        <dbReference type="Proteomes" id="UP000671908"/>
    </source>
</evidence>
<evidence type="ECO:0000259" key="10">
    <source>
        <dbReference type="Pfam" id="PF00724"/>
    </source>
</evidence>
<dbReference type="InterPro" id="IPR001155">
    <property type="entry name" value="OxRdtase_FMN_N"/>
</dbReference>
<dbReference type="PANTHER" id="PTHR42917">
    <property type="entry name" value="2,4-DIENOYL-COA REDUCTASE"/>
    <property type="match status" value="1"/>
</dbReference>
<dbReference type="KEGG" id="tpav:HRQ91_02185"/>
<comment type="cofactor">
    <cofactor evidence="2">
        <name>[4Fe-4S] cluster</name>
        <dbReference type="ChEBI" id="CHEBI:49883"/>
    </cofactor>
</comment>
<evidence type="ECO:0000256" key="1">
    <source>
        <dbReference type="ARBA" id="ARBA00001917"/>
    </source>
</evidence>